<protein>
    <submittedName>
        <fullName evidence="2">Uncharacterized protein</fullName>
    </submittedName>
</protein>
<feature type="region of interest" description="Disordered" evidence="1">
    <location>
        <begin position="319"/>
        <end position="347"/>
    </location>
</feature>
<name>X1GBJ2_9ZZZZ</name>
<organism evidence="2">
    <name type="scientific">marine sediment metagenome</name>
    <dbReference type="NCBI Taxonomy" id="412755"/>
    <lineage>
        <taxon>unclassified sequences</taxon>
        <taxon>metagenomes</taxon>
        <taxon>ecological metagenomes</taxon>
    </lineage>
</organism>
<evidence type="ECO:0000313" key="2">
    <source>
        <dbReference type="EMBL" id="GAH42190.1"/>
    </source>
</evidence>
<dbReference type="InterPro" id="IPR046349">
    <property type="entry name" value="C1-like_sf"/>
</dbReference>
<gene>
    <name evidence="2" type="ORF">S03H2_16629</name>
</gene>
<dbReference type="SUPFAM" id="SSF57889">
    <property type="entry name" value="Cysteine-rich domain"/>
    <property type="match status" value="1"/>
</dbReference>
<dbReference type="AlphaFoldDB" id="X1GBJ2"/>
<dbReference type="InterPro" id="IPR011990">
    <property type="entry name" value="TPR-like_helical_dom_sf"/>
</dbReference>
<evidence type="ECO:0000256" key="1">
    <source>
        <dbReference type="SAM" id="MobiDB-lite"/>
    </source>
</evidence>
<feature type="non-terminal residue" evidence="2">
    <location>
        <position position="1"/>
    </location>
</feature>
<proteinExistence type="predicted"/>
<feature type="compositionally biased region" description="Basic and acidic residues" evidence="1">
    <location>
        <begin position="332"/>
        <end position="347"/>
    </location>
</feature>
<dbReference type="Gene3D" id="1.25.40.10">
    <property type="entry name" value="Tetratricopeptide repeat domain"/>
    <property type="match status" value="1"/>
</dbReference>
<dbReference type="SUPFAM" id="SSF48452">
    <property type="entry name" value="TPR-like"/>
    <property type="match status" value="1"/>
</dbReference>
<reference evidence="2" key="1">
    <citation type="journal article" date="2014" name="Front. Microbiol.">
        <title>High frequency of phylogenetically diverse reductive dehalogenase-homologous genes in deep subseafloor sedimentary metagenomes.</title>
        <authorList>
            <person name="Kawai M."/>
            <person name="Futagami T."/>
            <person name="Toyoda A."/>
            <person name="Takaki Y."/>
            <person name="Nishi S."/>
            <person name="Hori S."/>
            <person name="Arai W."/>
            <person name="Tsubouchi T."/>
            <person name="Morono Y."/>
            <person name="Uchiyama I."/>
            <person name="Ito T."/>
            <person name="Fujiyama A."/>
            <person name="Inagaki F."/>
            <person name="Takami H."/>
        </authorList>
    </citation>
    <scope>NUCLEOTIDE SEQUENCE</scope>
    <source>
        <strain evidence="2">Expedition CK06-06</strain>
    </source>
</reference>
<accession>X1GBJ2</accession>
<sequence>SGDLDEALRYYNRAMMIMEEISDNNDPTALLFRIALHFRVMEVAIDKKDAELARKHFERVEKIYEQKPEDLALKCYYKIGKASFLQASKRARDWVKAEELFKEVIESELGLFPLKTLALFGLCELLLVELKMTGEMDVINEVKPLIEKLIDIAQQWKSDSYLIEAFILQGKMALLTFDIKTARRFLIQAQRIAESRGYKGFADEIARLRLDLKGKLDAWERLKETNAPLSERIELAQLDDHTTGQFRKRIARMERVEQKEVTVYKDLKTCLVCKGDVEGFNVFICPQCDSIYCRTCAEAVIEIENACWTCESAIDMSRPSKPFEQEEEEITSEEKSETKAPKSYDNK</sequence>
<comment type="caution">
    <text evidence="2">The sequence shown here is derived from an EMBL/GenBank/DDBJ whole genome shotgun (WGS) entry which is preliminary data.</text>
</comment>
<dbReference type="EMBL" id="BARU01008510">
    <property type="protein sequence ID" value="GAH42190.1"/>
    <property type="molecule type" value="Genomic_DNA"/>
</dbReference>